<evidence type="ECO:0000313" key="3">
    <source>
        <dbReference type="Proteomes" id="UP000279271"/>
    </source>
</evidence>
<feature type="region of interest" description="Disordered" evidence="1">
    <location>
        <begin position="172"/>
        <end position="228"/>
    </location>
</feature>
<sequence>FAFDLSRDTAASVASEMVDDLALSPADAADIAAAIRDEIAALSSDLEAAVSMNLEAAGEALQAGILHSAASAAGNEAFGGPRPRGILRASPSLARASPPPLVVRRSTSYDVGAGLAAAQSDGSESGASTPHLGAPAPGPASRARSELAAAARAAVLSSSASAEGLALNAAGVAPESSLSPRRSAPSLGFPPRPPPLHALFEALREGGVELGPGSSSQEHSLGSSVTSPPAFPAGDAVAAAPLASVGGAPQAGASISPSAGEAGLGAPLVASALVTASAPVSGVVSREASPQRADASASPTKSVAGCLLEGTRKLSSLVPRDKETLRRAAADAMKAVELRSLNLLEGGVLGGGARLVRGTPMAACRPVPAGAGGAMNLVAAASRPGSAPGSEVLGRDL</sequence>
<dbReference type="Proteomes" id="UP000279271">
    <property type="component" value="Unassembled WGS sequence"/>
</dbReference>
<feature type="compositionally biased region" description="Low complexity" evidence="1">
    <location>
        <begin position="133"/>
        <end position="145"/>
    </location>
</feature>
<feature type="compositionally biased region" description="Low complexity" evidence="1">
    <location>
        <begin position="214"/>
        <end position="224"/>
    </location>
</feature>
<feature type="region of interest" description="Disordered" evidence="1">
    <location>
        <begin position="114"/>
        <end position="145"/>
    </location>
</feature>
<organism evidence="2 3">
    <name type="scientific">Auxenochlorella protothecoides</name>
    <name type="common">Green microalga</name>
    <name type="synonym">Chlorella protothecoides</name>
    <dbReference type="NCBI Taxonomy" id="3075"/>
    <lineage>
        <taxon>Eukaryota</taxon>
        <taxon>Viridiplantae</taxon>
        <taxon>Chlorophyta</taxon>
        <taxon>core chlorophytes</taxon>
        <taxon>Trebouxiophyceae</taxon>
        <taxon>Chlorellales</taxon>
        <taxon>Chlorellaceae</taxon>
        <taxon>Auxenochlorella</taxon>
    </lineage>
</organism>
<reference evidence="3" key="1">
    <citation type="journal article" date="2018" name="Algal Res.">
        <title>Characterization of plant carbon substrate utilization by Auxenochlorella protothecoides.</title>
        <authorList>
            <person name="Vogler B.W."/>
            <person name="Starkenburg S.R."/>
            <person name="Sudasinghe N."/>
            <person name="Schambach J.Y."/>
            <person name="Rollin J.A."/>
            <person name="Pattathil S."/>
            <person name="Barry A.N."/>
        </authorList>
    </citation>
    <scope>NUCLEOTIDE SEQUENCE [LARGE SCALE GENOMIC DNA]</scope>
    <source>
        <strain evidence="3">UTEX 25</strain>
    </source>
</reference>
<evidence type="ECO:0000313" key="2">
    <source>
        <dbReference type="EMBL" id="RMZ53212.1"/>
    </source>
</evidence>
<dbReference type="Gene3D" id="3.10.20.90">
    <property type="entry name" value="Phosphatidylinositol 3-kinase Catalytic Subunit, Chain A, domain 1"/>
    <property type="match status" value="1"/>
</dbReference>
<feature type="non-terminal residue" evidence="2">
    <location>
        <position position="1"/>
    </location>
</feature>
<dbReference type="AlphaFoldDB" id="A0A3M7KV58"/>
<name>A0A3M7KV58_AUXPR</name>
<proteinExistence type="predicted"/>
<accession>A0A3M7KV58</accession>
<feature type="compositionally biased region" description="Low complexity" evidence="1">
    <location>
        <begin position="172"/>
        <end position="187"/>
    </location>
</feature>
<comment type="caution">
    <text evidence="2">The sequence shown here is derived from an EMBL/GenBank/DDBJ whole genome shotgun (WGS) entry which is preliminary data.</text>
</comment>
<evidence type="ECO:0000256" key="1">
    <source>
        <dbReference type="SAM" id="MobiDB-lite"/>
    </source>
</evidence>
<gene>
    <name evidence="2" type="ORF">APUTEX25_005201</name>
</gene>
<protein>
    <submittedName>
        <fullName evidence="2">Uncharacterized protein</fullName>
    </submittedName>
</protein>
<dbReference type="EMBL" id="QOKY01000199">
    <property type="protein sequence ID" value="RMZ53212.1"/>
    <property type="molecule type" value="Genomic_DNA"/>
</dbReference>